<dbReference type="Proteomes" id="UP001304683">
    <property type="component" value="Chromosome"/>
</dbReference>
<evidence type="ECO:0000259" key="3">
    <source>
        <dbReference type="PROSITE" id="PS50943"/>
    </source>
</evidence>
<evidence type="ECO:0000313" key="5">
    <source>
        <dbReference type="Proteomes" id="UP001304683"/>
    </source>
</evidence>
<reference evidence="4 5" key="1">
    <citation type="submission" date="2023-08" db="EMBL/GenBank/DDBJ databases">
        <title>Genome sequence of Thermaerobacter compostii strain Ins1, a spore-forming filamentous bacterium isolated from a deep geothermal reservoir.</title>
        <authorList>
            <person name="Bregnard D."/>
            <person name="Gonzalez D."/>
            <person name="Junier P."/>
        </authorList>
    </citation>
    <scope>NUCLEOTIDE SEQUENCE [LARGE SCALE GENOMIC DNA]</scope>
    <source>
        <strain evidence="4 5">Ins1</strain>
    </source>
</reference>
<sequence length="217" mass="22516">MQSDPAAVGNRIRLARQSAGLSIKELARRAHISPSHLSDVERGVKYPSLPVAATLARLLGRSLDWLVTGYDGAPGPLDLRVLLRDPGRTVHYQGVPLTDTAREYLVDLLDAAWNLAWLTGAVAVRVAGSSPFAAAQPPPPGRGSTPSLPPPLRSGLQAPLPAPYPDDPVAREWVRQVVADALGRYLGGGPVATGPQSASPPGDGNGGPTGITQPGSS</sequence>
<dbReference type="RefSeq" id="WP_135224683.1">
    <property type="nucleotide sequence ID" value="NZ_CP132508.1"/>
</dbReference>
<dbReference type="PANTHER" id="PTHR46797">
    <property type="entry name" value="HTH-TYPE TRANSCRIPTIONAL REGULATOR"/>
    <property type="match status" value="1"/>
</dbReference>
<feature type="compositionally biased region" description="Pro residues" evidence="2">
    <location>
        <begin position="136"/>
        <end position="152"/>
    </location>
</feature>
<accession>A0ABZ0QNW6</accession>
<feature type="domain" description="HTH cro/C1-type" evidence="3">
    <location>
        <begin position="12"/>
        <end position="66"/>
    </location>
</feature>
<evidence type="ECO:0000256" key="2">
    <source>
        <dbReference type="SAM" id="MobiDB-lite"/>
    </source>
</evidence>
<dbReference type="PANTHER" id="PTHR46797:SF1">
    <property type="entry name" value="METHYLPHOSPHONATE SYNTHASE"/>
    <property type="match status" value="1"/>
</dbReference>
<dbReference type="Pfam" id="PF01381">
    <property type="entry name" value="HTH_3"/>
    <property type="match status" value="1"/>
</dbReference>
<dbReference type="InterPro" id="IPR001387">
    <property type="entry name" value="Cro/C1-type_HTH"/>
</dbReference>
<dbReference type="PROSITE" id="PS50943">
    <property type="entry name" value="HTH_CROC1"/>
    <property type="match status" value="1"/>
</dbReference>
<dbReference type="Gene3D" id="1.10.260.40">
    <property type="entry name" value="lambda repressor-like DNA-binding domains"/>
    <property type="match status" value="1"/>
</dbReference>
<name>A0ABZ0QNW6_9FIRM</name>
<feature type="region of interest" description="Disordered" evidence="2">
    <location>
        <begin position="185"/>
        <end position="217"/>
    </location>
</feature>
<dbReference type="CDD" id="cd00093">
    <property type="entry name" value="HTH_XRE"/>
    <property type="match status" value="1"/>
</dbReference>
<gene>
    <name evidence="4" type="ORF">Q5761_00455</name>
</gene>
<proteinExistence type="predicted"/>
<evidence type="ECO:0000313" key="4">
    <source>
        <dbReference type="EMBL" id="WPD19185.1"/>
    </source>
</evidence>
<dbReference type="SMART" id="SM00530">
    <property type="entry name" value="HTH_XRE"/>
    <property type="match status" value="1"/>
</dbReference>
<dbReference type="InterPro" id="IPR050807">
    <property type="entry name" value="TransReg_Diox_bact_type"/>
</dbReference>
<evidence type="ECO:0000256" key="1">
    <source>
        <dbReference type="ARBA" id="ARBA00023125"/>
    </source>
</evidence>
<organism evidence="4 5">
    <name type="scientific">Thermaerobacter composti</name>
    <dbReference type="NCBI Taxonomy" id="554949"/>
    <lineage>
        <taxon>Bacteria</taxon>
        <taxon>Bacillati</taxon>
        <taxon>Bacillota</taxon>
        <taxon>Clostridia</taxon>
        <taxon>Eubacteriales</taxon>
        <taxon>Clostridiales Family XVII. Incertae Sedis</taxon>
        <taxon>Thermaerobacter</taxon>
    </lineage>
</organism>
<dbReference type="EMBL" id="CP132508">
    <property type="protein sequence ID" value="WPD19185.1"/>
    <property type="molecule type" value="Genomic_DNA"/>
</dbReference>
<feature type="region of interest" description="Disordered" evidence="2">
    <location>
        <begin position="132"/>
        <end position="167"/>
    </location>
</feature>
<dbReference type="SUPFAM" id="SSF47413">
    <property type="entry name" value="lambda repressor-like DNA-binding domains"/>
    <property type="match status" value="1"/>
</dbReference>
<protein>
    <submittedName>
        <fullName evidence="4">Helix-turn-helix transcriptional regulator</fullName>
    </submittedName>
</protein>
<keyword evidence="1" id="KW-0238">DNA-binding</keyword>
<dbReference type="InterPro" id="IPR010982">
    <property type="entry name" value="Lambda_DNA-bd_dom_sf"/>
</dbReference>
<keyword evidence="5" id="KW-1185">Reference proteome</keyword>